<protein>
    <submittedName>
        <fullName evidence="1">Uncharacterized protein</fullName>
    </submittedName>
</protein>
<gene>
    <name evidence="1" type="ORF">BaRGS_00014585</name>
</gene>
<keyword evidence="2" id="KW-1185">Reference proteome</keyword>
<accession>A0ABD0L4X7</accession>
<dbReference type="EMBL" id="JACVVK020000086">
    <property type="protein sequence ID" value="KAK7494112.1"/>
    <property type="molecule type" value="Genomic_DNA"/>
</dbReference>
<reference evidence="1 2" key="1">
    <citation type="journal article" date="2023" name="Sci. Data">
        <title>Genome assembly of the Korean intertidal mud-creeper Batillaria attramentaria.</title>
        <authorList>
            <person name="Patra A.K."/>
            <person name="Ho P.T."/>
            <person name="Jun S."/>
            <person name="Lee S.J."/>
            <person name="Kim Y."/>
            <person name="Won Y.J."/>
        </authorList>
    </citation>
    <scope>NUCLEOTIDE SEQUENCE [LARGE SCALE GENOMIC DNA]</scope>
    <source>
        <strain evidence="1">Wonlab-2016</strain>
    </source>
</reference>
<organism evidence="1 2">
    <name type="scientific">Batillaria attramentaria</name>
    <dbReference type="NCBI Taxonomy" id="370345"/>
    <lineage>
        <taxon>Eukaryota</taxon>
        <taxon>Metazoa</taxon>
        <taxon>Spiralia</taxon>
        <taxon>Lophotrochozoa</taxon>
        <taxon>Mollusca</taxon>
        <taxon>Gastropoda</taxon>
        <taxon>Caenogastropoda</taxon>
        <taxon>Sorbeoconcha</taxon>
        <taxon>Cerithioidea</taxon>
        <taxon>Batillariidae</taxon>
        <taxon>Batillaria</taxon>
    </lineage>
</organism>
<comment type="caution">
    <text evidence="1">The sequence shown here is derived from an EMBL/GenBank/DDBJ whole genome shotgun (WGS) entry which is preliminary data.</text>
</comment>
<evidence type="ECO:0000313" key="2">
    <source>
        <dbReference type="Proteomes" id="UP001519460"/>
    </source>
</evidence>
<proteinExistence type="predicted"/>
<evidence type="ECO:0000313" key="1">
    <source>
        <dbReference type="EMBL" id="KAK7494112.1"/>
    </source>
</evidence>
<dbReference type="AlphaFoldDB" id="A0ABD0L4X7"/>
<dbReference type="Proteomes" id="UP001519460">
    <property type="component" value="Unassembled WGS sequence"/>
</dbReference>
<feature type="non-terminal residue" evidence="1">
    <location>
        <position position="100"/>
    </location>
</feature>
<sequence>MKEQDDCILSLMQWQRRPNFSSLSVPLSTDCSGIQDRCPGVPLDLGTRSGIGIQFLKLTATADQIAHSSVITARMARDQIGTGTCAPFHRLRAVTDFCFG</sequence>
<name>A0ABD0L4X7_9CAEN</name>